<organism evidence="1">
    <name type="scientific">Tanacetum cinerariifolium</name>
    <name type="common">Dalmatian daisy</name>
    <name type="synonym">Chrysanthemum cinerariifolium</name>
    <dbReference type="NCBI Taxonomy" id="118510"/>
    <lineage>
        <taxon>Eukaryota</taxon>
        <taxon>Viridiplantae</taxon>
        <taxon>Streptophyta</taxon>
        <taxon>Embryophyta</taxon>
        <taxon>Tracheophyta</taxon>
        <taxon>Spermatophyta</taxon>
        <taxon>Magnoliopsida</taxon>
        <taxon>eudicotyledons</taxon>
        <taxon>Gunneridae</taxon>
        <taxon>Pentapetalae</taxon>
        <taxon>asterids</taxon>
        <taxon>campanulids</taxon>
        <taxon>Asterales</taxon>
        <taxon>Asteraceae</taxon>
        <taxon>Asteroideae</taxon>
        <taxon>Anthemideae</taxon>
        <taxon>Anthemidinae</taxon>
        <taxon>Tanacetum</taxon>
    </lineage>
</organism>
<sequence>MLAPGNYVHWKSQIKRYIDTKPNNELIHHCLQNQPYRFKWAKRTIIVAEGILETTIEGYIENYKNVSQDIRIQLDAKAEVIHIILRGIDSDIFSIVDACPNAYSETLESYYSRPQQVATRNRGKPIVNSPPSTYVQEPAMVAEDDALSKENEIDKLMALISLSYKKIYKPTNNNLKNFIKHQ</sequence>
<gene>
    <name evidence="1" type="ORF">Tci_259299</name>
</gene>
<name>A0A699H0I5_TANCI</name>
<evidence type="ECO:0008006" key="2">
    <source>
        <dbReference type="Google" id="ProtNLM"/>
    </source>
</evidence>
<dbReference type="EMBL" id="BKCJ010078046">
    <property type="protein sequence ID" value="GEW87323.1"/>
    <property type="molecule type" value="Genomic_DNA"/>
</dbReference>
<accession>A0A699H0I5</accession>
<protein>
    <recommendedName>
        <fullName evidence="2">Gag-Pol polyprotein</fullName>
    </recommendedName>
</protein>
<comment type="caution">
    <text evidence="1">The sequence shown here is derived from an EMBL/GenBank/DDBJ whole genome shotgun (WGS) entry which is preliminary data.</text>
</comment>
<evidence type="ECO:0000313" key="1">
    <source>
        <dbReference type="EMBL" id="GEW87323.1"/>
    </source>
</evidence>
<reference evidence="1" key="1">
    <citation type="journal article" date="2019" name="Sci. Rep.">
        <title>Draft genome of Tanacetum cinerariifolium, the natural source of mosquito coil.</title>
        <authorList>
            <person name="Yamashiro T."/>
            <person name="Shiraishi A."/>
            <person name="Satake H."/>
            <person name="Nakayama K."/>
        </authorList>
    </citation>
    <scope>NUCLEOTIDE SEQUENCE</scope>
</reference>
<dbReference type="AlphaFoldDB" id="A0A699H0I5"/>
<proteinExistence type="predicted"/>